<protein>
    <submittedName>
        <fullName evidence="2">SocA family protein</fullName>
    </submittedName>
</protein>
<dbReference type="Pfam" id="PF13274">
    <property type="entry name" value="SocA_Panacea"/>
    <property type="match status" value="1"/>
</dbReference>
<organism evidence="2 3">
    <name type="scientific">Mesorhizobium zhangyense</name>
    <dbReference type="NCBI Taxonomy" id="1776730"/>
    <lineage>
        <taxon>Bacteria</taxon>
        <taxon>Pseudomonadati</taxon>
        <taxon>Pseudomonadota</taxon>
        <taxon>Alphaproteobacteria</taxon>
        <taxon>Hyphomicrobiales</taxon>
        <taxon>Phyllobacteriaceae</taxon>
        <taxon>Mesorhizobium</taxon>
    </lineage>
</organism>
<evidence type="ECO:0000313" key="3">
    <source>
        <dbReference type="Proteomes" id="UP000481252"/>
    </source>
</evidence>
<comment type="caution">
    <text evidence="2">The sequence shown here is derived from an EMBL/GenBank/DDBJ whole genome shotgun (WGS) entry which is preliminary data.</text>
</comment>
<accession>A0A7C9VEZ8</accession>
<dbReference type="EMBL" id="JAAKZG010000011">
    <property type="protein sequence ID" value="NGN43749.1"/>
    <property type="molecule type" value="Genomic_DNA"/>
</dbReference>
<feature type="domain" description="Antitoxin SocA-like Panacea" evidence="1">
    <location>
        <begin position="28"/>
        <end position="136"/>
    </location>
</feature>
<proteinExistence type="predicted"/>
<evidence type="ECO:0000313" key="2">
    <source>
        <dbReference type="EMBL" id="NGN43749.1"/>
    </source>
</evidence>
<dbReference type="RefSeq" id="WP_165120168.1">
    <property type="nucleotide sequence ID" value="NZ_JAAKZG010000011.1"/>
</dbReference>
<dbReference type="Proteomes" id="UP000481252">
    <property type="component" value="Unassembled WGS sequence"/>
</dbReference>
<dbReference type="InterPro" id="IPR025272">
    <property type="entry name" value="SocA_Panacea"/>
</dbReference>
<dbReference type="AlphaFoldDB" id="A0A7C9VEZ8"/>
<sequence length="174" mass="19674">MARYPKLNAAVHYIISRCQPDDLGATKLNKILWFADVTYFERYGKSITGDEYVKRQFGPVPKHVPMATRELEASGQIISREAEYFGKPKREFWSLQEANIAGFDPNAIAIIDQMIDWVCHNHTATSISDETHDLLWESAEMGDVIPLGAALAFRSAEITEEDIAWALRELEAAE</sequence>
<reference evidence="2 3" key="1">
    <citation type="submission" date="2020-02" db="EMBL/GenBank/DDBJ databases">
        <title>Genome sequence of the type strain CGMCC 1.15528 of Mesorhizobium zhangyense.</title>
        <authorList>
            <person name="Gao J."/>
            <person name="Sun J."/>
        </authorList>
    </citation>
    <scope>NUCLEOTIDE SEQUENCE [LARGE SCALE GENOMIC DNA]</scope>
    <source>
        <strain evidence="2 3">CGMCC 1.15528</strain>
    </source>
</reference>
<evidence type="ECO:0000259" key="1">
    <source>
        <dbReference type="Pfam" id="PF13274"/>
    </source>
</evidence>
<gene>
    <name evidence="2" type="ORF">G6N74_22045</name>
</gene>
<keyword evidence="3" id="KW-1185">Reference proteome</keyword>
<name>A0A7C9VEZ8_9HYPH</name>